<evidence type="ECO:0000256" key="5">
    <source>
        <dbReference type="ARBA" id="ARBA00022490"/>
    </source>
</evidence>
<dbReference type="SUPFAM" id="SSF54427">
    <property type="entry name" value="NTF2-like"/>
    <property type="match status" value="1"/>
</dbReference>
<dbReference type="InterPro" id="IPR015245">
    <property type="entry name" value="Tap_RNA-bd"/>
</dbReference>
<organism evidence="10 11">
    <name type="scientific">Microcebus murinus</name>
    <name type="common">Gray mouse lemur</name>
    <name type="synonym">Lemur murinus</name>
    <dbReference type="NCBI Taxonomy" id="30608"/>
    <lineage>
        <taxon>Eukaryota</taxon>
        <taxon>Metazoa</taxon>
        <taxon>Chordata</taxon>
        <taxon>Craniata</taxon>
        <taxon>Vertebrata</taxon>
        <taxon>Euteleostomi</taxon>
        <taxon>Mammalia</taxon>
        <taxon>Eutheria</taxon>
        <taxon>Euarchontoglires</taxon>
        <taxon>Primates</taxon>
        <taxon>Strepsirrhini</taxon>
        <taxon>Lemuriformes</taxon>
        <taxon>Cheirogaleidae</taxon>
        <taxon>Microcebus</taxon>
    </lineage>
</organism>
<dbReference type="SUPFAM" id="SSF54928">
    <property type="entry name" value="RNA-binding domain, RBD"/>
    <property type="match status" value="1"/>
</dbReference>
<dbReference type="PANTHER" id="PTHR10662:SF12">
    <property type="entry name" value="NUCLEAR RNA EXPORT FACTOR 3"/>
    <property type="match status" value="1"/>
</dbReference>
<dbReference type="InterPro" id="IPR012677">
    <property type="entry name" value="Nucleotide-bd_a/b_plait_sf"/>
</dbReference>
<dbReference type="GO" id="GO:0005654">
    <property type="term" value="C:nucleoplasm"/>
    <property type="evidence" value="ECO:0007669"/>
    <property type="project" value="Ensembl"/>
</dbReference>
<dbReference type="Pfam" id="PF24048">
    <property type="entry name" value="LRR_NXF1-5"/>
    <property type="match status" value="1"/>
</dbReference>
<dbReference type="GO" id="GO:0016973">
    <property type="term" value="P:poly(A)+ mRNA export from nucleus"/>
    <property type="evidence" value="ECO:0007669"/>
    <property type="project" value="TreeGrafter"/>
</dbReference>
<evidence type="ECO:0000256" key="1">
    <source>
        <dbReference type="ARBA" id="ARBA00004123"/>
    </source>
</evidence>
<dbReference type="InterPro" id="IPR035979">
    <property type="entry name" value="RBD_domain_sf"/>
</dbReference>
<reference evidence="10" key="2">
    <citation type="submission" date="2025-08" db="UniProtKB">
        <authorList>
            <consortium name="Ensembl"/>
        </authorList>
    </citation>
    <scope>IDENTIFICATION</scope>
</reference>
<reference evidence="10" key="3">
    <citation type="submission" date="2025-09" db="UniProtKB">
        <authorList>
            <consortium name="Ensembl"/>
        </authorList>
    </citation>
    <scope>IDENTIFICATION</scope>
</reference>
<feature type="domain" description="NTF2" evidence="9">
    <location>
        <begin position="344"/>
        <end position="494"/>
    </location>
</feature>
<evidence type="ECO:0000259" key="9">
    <source>
        <dbReference type="PROSITE" id="PS50177"/>
    </source>
</evidence>
<dbReference type="Pfam" id="PF09162">
    <property type="entry name" value="Tap-RNA_bind"/>
    <property type="match status" value="1"/>
</dbReference>
<dbReference type="Proteomes" id="UP000694394">
    <property type="component" value="Chromosome X"/>
</dbReference>
<dbReference type="GO" id="GO:0042272">
    <property type="term" value="C:nuclear RNA export factor complex"/>
    <property type="evidence" value="ECO:0007669"/>
    <property type="project" value="Ensembl"/>
</dbReference>
<evidence type="ECO:0000256" key="6">
    <source>
        <dbReference type="ARBA" id="ARBA00022816"/>
    </source>
</evidence>
<keyword evidence="6" id="KW-0509">mRNA transport</keyword>
<dbReference type="GO" id="GO:0003723">
    <property type="term" value="F:RNA binding"/>
    <property type="evidence" value="ECO:0007669"/>
    <property type="project" value="InterPro"/>
</dbReference>
<evidence type="ECO:0000256" key="7">
    <source>
        <dbReference type="ARBA" id="ARBA00023242"/>
    </source>
</evidence>
<comment type="subcellular location">
    <subcellularLocation>
        <location evidence="2">Cytoplasm</location>
    </subcellularLocation>
    <subcellularLocation>
        <location evidence="1">Nucleus</location>
    </subcellularLocation>
</comment>
<dbReference type="Pfam" id="PF22602">
    <property type="entry name" value="NXF_NTF2"/>
    <property type="match status" value="1"/>
</dbReference>
<dbReference type="InterPro" id="IPR032710">
    <property type="entry name" value="NTF2-like_dom_sf"/>
</dbReference>
<evidence type="ECO:0000313" key="10">
    <source>
        <dbReference type="Ensembl" id="ENSMICP00000013257.3"/>
    </source>
</evidence>
<dbReference type="InterPro" id="IPR057125">
    <property type="entry name" value="NXF1/2/3/5-like_LRR"/>
</dbReference>
<keyword evidence="4" id="KW-0813">Transport</keyword>
<reference evidence="10" key="1">
    <citation type="submission" date="2016-12" db="EMBL/GenBank/DDBJ databases">
        <title>Mouse lemur reference genome and diversity panel.</title>
        <authorList>
            <person name="Harris R."/>
            <person name="Larsen P."/>
            <person name="Liu Y."/>
            <person name="Hughes D.S."/>
            <person name="Murali S."/>
            <person name="Raveendran M."/>
            <person name="Korchina V."/>
            <person name="Wang M."/>
            <person name="Jhangiani S."/>
            <person name="Bandaranaike D."/>
            <person name="Bellair M."/>
            <person name="Blankenburg K."/>
            <person name="Chao H."/>
            <person name="Dahdouli M."/>
            <person name="Dinh H."/>
            <person name="Doddapaneni H."/>
            <person name="English A."/>
            <person name="Firestine M."/>
            <person name="Gnanaolivu R."/>
            <person name="Gross S."/>
            <person name="Hernandez B."/>
            <person name="Javaid M."/>
            <person name="Jayaseelan J."/>
            <person name="Jones J."/>
            <person name="Khan Z."/>
            <person name="Kovar C."/>
            <person name="Kurapati P."/>
            <person name="Le B."/>
            <person name="Lee S."/>
            <person name="Li M."/>
            <person name="Mathew T."/>
            <person name="Narasimhan A."/>
            <person name="Ngo D."/>
            <person name="Nguyen L."/>
            <person name="Okwuonu G."/>
            <person name="Ongeri F."/>
            <person name="Osuji N."/>
            <person name="Pu L.-L."/>
            <person name="Puazo M."/>
            <person name="Quiroz J."/>
            <person name="Raj R."/>
            <person name="Rajbhandari K."/>
            <person name="Reid J.G."/>
            <person name="Santibanez J."/>
            <person name="Sexton D."/>
            <person name="Skinner E."/>
            <person name="Vee V."/>
            <person name="Weissenberger G."/>
            <person name="Wu Y."/>
            <person name="Xin Y."/>
            <person name="Han Y."/>
            <person name="Campbell C."/>
            <person name="Brown A."/>
            <person name="Sullivan B."/>
            <person name="Shelton J."/>
            <person name="Brown S."/>
            <person name="Dudchenko O."/>
            <person name="Machol I."/>
            <person name="Durand N."/>
            <person name="Shamim M."/>
            <person name="Lieberman A."/>
            <person name="Muzny D.M."/>
            <person name="Richards S."/>
            <person name="Yoder A."/>
            <person name="Worley K.C."/>
            <person name="Rogers J."/>
            <person name="Gibbs R.A."/>
        </authorList>
    </citation>
    <scope>NUCLEOTIDE SEQUENCE [LARGE SCALE GENOMIC DNA]</scope>
</reference>
<dbReference type="EMBL" id="ABDC03034269">
    <property type="status" value="NOT_ANNOTATED_CDS"/>
    <property type="molecule type" value="Genomic_DNA"/>
</dbReference>
<feature type="region of interest" description="Disordered" evidence="8">
    <location>
        <begin position="38"/>
        <end position="57"/>
    </location>
</feature>
<evidence type="ECO:0000256" key="8">
    <source>
        <dbReference type="SAM" id="MobiDB-lite"/>
    </source>
</evidence>
<dbReference type="Gene3D" id="3.30.70.330">
    <property type="match status" value="1"/>
</dbReference>
<accession>A0A8C5V1V5</accession>
<dbReference type="PANTHER" id="PTHR10662">
    <property type="entry name" value="NUCLEAR RNA EXPORT FACTOR"/>
    <property type="match status" value="1"/>
</dbReference>
<dbReference type="FunFam" id="3.10.450.50:FF:000004">
    <property type="entry name" value="Nuclear RNA export factor 1"/>
    <property type="match status" value="1"/>
</dbReference>
<dbReference type="InterPro" id="IPR002075">
    <property type="entry name" value="NTF2_dom"/>
</dbReference>
<sequence>RSLPSGHTMGHNHQVNSVQRRARCWGIYRRRFPNWAEPVSPSMHPSSRHQQDGDATASDIHMDSGVRYTPYAIPPYHRRGTFHKQDKTLANMEREQKSLERSIQGRRLDRTSGSWFKITVPFGIKYDEKWLLNLIQSQCSVPFTPFKFHYEKMQAHFFVENATIAFALKNVSGNIWDQDNERISIFVSPSDVPHFVHKEPKSEKVQQVKLTMKKRDDSQETLDIQKLQFDPDFMRHPEMAATPSKYMAASLGVHEENVTKVESAGEMDKEKGLEPQQMLAGGNAPCTTLPDKSGNINSILELFPKLLRLDGQESPRPTLGGTEAHKKLPTSKGSVFGSETLKNLVLQFLQQYYLIYDSGDRQSLLDAYHEEACFSLTIPFNPEDPASSSLCEYFKESRNLKMLKDPYLQRQLLKHTKRDIVDTLSELPKTQHDLSSFLVDVWFQAERMLCFSVSGVFKEVEGKSQGCVRAFARIFITVPTSNSSLCIINDELFIRDTGPQGIWSAFPIPMITPYSSSVAALSQEQQKMVPS</sequence>
<dbReference type="InterPro" id="IPR030217">
    <property type="entry name" value="NXF_fam"/>
</dbReference>
<keyword evidence="5" id="KW-0963">Cytoplasm</keyword>
<dbReference type="FunFam" id="3.30.70.330:FF:000165">
    <property type="entry name" value="nuclear RNA export factor 1"/>
    <property type="match status" value="1"/>
</dbReference>
<dbReference type="PROSITE" id="PS50177">
    <property type="entry name" value="NTF2_DOMAIN"/>
    <property type="match status" value="1"/>
</dbReference>
<evidence type="ECO:0000256" key="4">
    <source>
        <dbReference type="ARBA" id="ARBA00022448"/>
    </source>
</evidence>
<gene>
    <name evidence="10" type="primary">NXF3</name>
</gene>
<protein>
    <submittedName>
        <fullName evidence="10">Nuclear RNA export factor 3</fullName>
    </submittedName>
</protein>
<dbReference type="Gene3D" id="3.10.450.50">
    <property type="match status" value="1"/>
</dbReference>
<dbReference type="GO" id="GO:0005737">
    <property type="term" value="C:cytoplasm"/>
    <property type="evidence" value="ECO:0007669"/>
    <property type="project" value="UniProtKB-SubCell"/>
</dbReference>
<comment type="similarity">
    <text evidence="3">Belongs to the NXF family.</text>
</comment>
<dbReference type="Ensembl" id="ENSMICT00000014544.3">
    <property type="protein sequence ID" value="ENSMICP00000013257.3"/>
    <property type="gene ID" value="ENSMICG00000014532.3"/>
</dbReference>
<evidence type="ECO:0000313" key="11">
    <source>
        <dbReference type="Proteomes" id="UP000694394"/>
    </source>
</evidence>
<evidence type="ECO:0000256" key="2">
    <source>
        <dbReference type="ARBA" id="ARBA00004496"/>
    </source>
</evidence>
<proteinExistence type="inferred from homology"/>
<dbReference type="InterPro" id="IPR018222">
    <property type="entry name" value="Nuclear_transport_factor_2_euk"/>
</dbReference>
<keyword evidence="7" id="KW-0539">Nucleus</keyword>
<evidence type="ECO:0000256" key="3">
    <source>
        <dbReference type="ARBA" id="ARBA00009285"/>
    </source>
</evidence>
<name>A0A8C5V1V5_MICMU</name>
<dbReference type="AlphaFoldDB" id="A0A8C5V1V5"/>
<keyword evidence="11" id="KW-1185">Reference proteome</keyword>
<dbReference type="GeneTree" id="ENSGT00390000007539"/>